<feature type="chain" id="PRO_5029843644" description="Leucine-rich repeat-containing N-terminal plant-type domain-containing protein" evidence="10">
    <location>
        <begin position="24"/>
        <end position="384"/>
    </location>
</feature>
<dbReference type="InterPro" id="IPR032675">
    <property type="entry name" value="LRR_dom_sf"/>
</dbReference>
<keyword evidence="5" id="KW-0677">Repeat</keyword>
<evidence type="ECO:0000256" key="5">
    <source>
        <dbReference type="ARBA" id="ARBA00022737"/>
    </source>
</evidence>
<evidence type="ECO:0000259" key="11">
    <source>
        <dbReference type="Pfam" id="PF08263"/>
    </source>
</evidence>
<evidence type="ECO:0000256" key="9">
    <source>
        <dbReference type="ARBA" id="ARBA00023180"/>
    </source>
</evidence>
<keyword evidence="6" id="KW-1133">Transmembrane helix</keyword>
<keyword evidence="2" id="KW-0433">Leucine-rich repeat</keyword>
<dbReference type="AlphaFoldDB" id="A0A7J0GQJ9"/>
<comment type="caution">
    <text evidence="12">The sequence shown here is derived from an EMBL/GenBank/DDBJ whole genome shotgun (WGS) entry which is preliminary data.</text>
</comment>
<dbReference type="GO" id="GO:0016020">
    <property type="term" value="C:membrane"/>
    <property type="evidence" value="ECO:0007669"/>
    <property type="project" value="UniProtKB-SubCell"/>
</dbReference>
<accession>A0A7J0GQJ9</accession>
<dbReference type="FunFam" id="3.80.10.10:FF:000190">
    <property type="entry name" value="Receptor-like kinase TMK4"/>
    <property type="match status" value="1"/>
</dbReference>
<evidence type="ECO:0000313" key="12">
    <source>
        <dbReference type="EMBL" id="GFZ13087.1"/>
    </source>
</evidence>
<comment type="subcellular location">
    <subcellularLocation>
        <location evidence="1">Membrane</location>
        <topology evidence="1">Single-pass membrane protein</topology>
    </subcellularLocation>
</comment>
<keyword evidence="4 10" id="KW-0732">Signal</keyword>
<evidence type="ECO:0000313" key="13">
    <source>
        <dbReference type="Proteomes" id="UP000585474"/>
    </source>
</evidence>
<evidence type="ECO:0000256" key="2">
    <source>
        <dbReference type="ARBA" id="ARBA00022614"/>
    </source>
</evidence>
<keyword evidence="3" id="KW-0812">Transmembrane</keyword>
<evidence type="ECO:0000256" key="6">
    <source>
        <dbReference type="ARBA" id="ARBA00022989"/>
    </source>
</evidence>
<keyword evidence="8" id="KW-0675">Receptor</keyword>
<dbReference type="InterPro" id="IPR001611">
    <property type="entry name" value="Leu-rich_rpt"/>
</dbReference>
<sequence>MDANEIIVCIAITFCLINMGCSTTDPKDAKILSDFKNGLQNPELLKWPNNGNEYDPCGPPSWPHVFCSNGRVTQIQVANLGLKGTLPQSFNHLTMLYNLGLQKNQFNGTLPTFSGLTELQFAYLNFNEFDTIPSDFFHGLRSLRVLALDDNPLNATNGWSIPDELQDSVQLMNFSCSSCNIVGSLPDFFGKLSSLNSLVLSYNRLSGAIPASFYGSNLQILWLNDQDGDGMTGNIGVIGSMVSLTEVWLHGNSFTGSIPNNIGSLTSLKELNLNGNLLVGIIPPNLAAMALQLLDLNNNMLMGPIPKFRASDVTFSSNSFCRTTPGLQCAPEVNALLDFLRDLNYPSNLASQWSGNDPCTGPWLGLSCNLKGEVLYYKFAEAKA</sequence>
<organism evidence="12 13">
    <name type="scientific">Actinidia rufa</name>
    <dbReference type="NCBI Taxonomy" id="165716"/>
    <lineage>
        <taxon>Eukaryota</taxon>
        <taxon>Viridiplantae</taxon>
        <taxon>Streptophyta</taxon>
        <taxon>Embryophyta</taxon>
        <taxon>Tracheophyta</taxon>
        <taxon>Spermatophyta</taxon>
        <taxon>Magnoliopsida</taxon>
        <taxon>eudicotyledons</taxon>
        <taxon>Gunneridae</taxon>
        <taxon>Pentapetalae</taxon>
        <taxon>asterids</taxon>
        <taxon>Ericales</taxon>
        <taxon>Actinidiaceae</taxon>
        <taxon>Actinidia</taxon>
    </lineage>
</organism>
<keyword evidence="13" id="KW-1185">Reference proteome</keyword>
<dbReference type="Gene3D" id="3.80.10.10">
    <property type="entry name" value="Ribonuclease Inhibitor"/>
    <property type="match status" value="1"/>
</dbReference>
<dbReference type="Pfam" id="PF00560">
    <property type="entry name" value="LRR_1"/>
    <property type="match status" value="3"/>
</dbReference>
<evidence type="ECO:0000256" key="7">
    <source>
        <dbReference type="ARBA" id="ARBA00023136"/>
    </source>
</evidence>
<keyword evidence="7" id="KW-0472">Membrane</keyword>
<keyword evidence="9" id="KW-0325">Glycoprotein</keyword>
<feature type="signal peptide" evidence="10">
    <location>
        <begin position="1"/>
        <end position="23"/>
    </location>
</feature>
<name>A0A7J0GQJ9_9ERIC</name>
<feature type="domain" description="Leucine-rich repeat-containing N-terminal plant-type" evidence="11">
    <location>
        <begin position="26"/>
        <end position="68"/>
    </location>
</feature>
<dbReference type="GO" id="GO:0006952">
    <property type="term" value="P:defense response"/>
    <property type="evidence" value="ECO:0007669"/>
    <property type="project" value="UniProtKB-ARBA"/>
</dbReference>
<dbReference type="SMART" id="SM00369">
    <property type="entry name" value="LRR_TYP"/>
    <property type="match status" value="4"/>
</dbReference>
<feature type="domain" description="Leucine-rich repeat-containing N-terminal plant-type" evidence="11">
    <location>
        <begin position="331"/>
        <end position="369"/>
    </location>
</feature>
<dbReference type="SUPFAM" id="SSF52058">
    <property type="entry name" value="L domain-like"/>
    <property type="match status" value="1"/>
</dbReference>
<gene>
    <name evidence="12" type="ORF">Acr_23g0014720</name>
</gene>
<evidence type="ECO:0000256" key="4">
    <source>
        <dbReference type="ARBA" id="ARBA00022729"/>
    </source>
</evidence>
<dbReference type="Proteomes" id="UP000585474">
    <property type="component" value="Unassembled WGS sequence"/>
</dbReference>
<dbReference type="PANTHER" id="PTHR47986:SF1">
    <property type="entry name" value="OS04G0685900 PROTEIN"/>
    <property type="match status" value="1"/>
</dbReference>
<protein>
    <recommendedName>
        <fullName evidence="11">Leucine-rich repeat-containing N-terminal plant-type domain-containing protein</fullName>
    </recommendedName>
</protein>
<dbReference type="Pfam" id="PF08263">
    <property type="entry name" value="LRRNT_2"/>
    <property type="match status" value="2"/>
</dbReference>
<evidence type="ECO:0000256" key="10">
    <source>
        <dbReference type="SAM" id="SignalP"/>
    </source>
</evidence>
<evidence type="ECO:0000256" key="3">
    <source>
        <dbReference type="ARBA" id="ARBA00022692"/>
    </source>
</evidence>
<dbReference type="InterPro" id="IPR013210">
    <property type="entry name" value="LRR_N_plant-typ"/>
</dbReference>
<dbReference type="OrthoDB" id="2018786at2759"/>
<dbReference type="InterPro" id="IPR003591">
    <property type="entry name" value="Leu-rich_rpt_typical-subtyp"/>
</dbReference>
<dbReference type="InterPro" id="IPR052422">
    <property type="entry name" value="Auxin_Ser/Thr_Kinase"/>
</dbReference>
<evidence type="ECO:0000256" key="8">
    <source>
        <dbReference type="ARBA" id="ARBA00023170"/>
    </source>
</evidence>
<evidence type="ECO:0000256" key="1">
    <source>
        <dbReference type="ARBA" id="ARBA00004167"/>
    </source>
</evidence>
<dbReference type="GO" id="GO:0051707">
    <property type="term" value="P:response to other organism"/>
    <property type="evidence" value="ECO:0007669"/>
    <property type="project" value="UniProtKB-ARBA"/>
</dbReference>
<dbReference type="PANTHER" id="PTHR47986">
    <property type="entry name" value="OSJNBA0070M12.3 PROTEIN"/>
    <property type="match status" value="1"/>
</dbReference>
<proteinExistence type="predicted"/>
<dbReference type="EMBL" id="BJWL01000023">
    <property type="protein sequence ID" value="GFZ13087.1"/>
    <property type="molecule type" value="Genomic_DNA"/>
</dbReference>
<reference evidence="12 13" key="1">
    <citation type="submission" date="2019-07" db="EMBL/GenBank/DDBJ databases">
        <title>De Novo Assembly of kiwifruit Actinidia rufa.</title>
        <authorList>
            <person name="Sugita-Konishi S."/>
            <person name="Sato K."/>
            <person name="Mori E."/>
            <person name="Abe Y."/>
            <person name="Kisaki G."/>
            <person name="Hamano K."/>
            <person name="Suezawa K."/>
            <person name="Otani M."/>
            <person name="Fukuda T."/>
            <person name="Manabe T."/>
            <person name="Gomi K."/>
            <person name="Tabuchi M."/>
            <person name="Akimitsu K."/>
            <person name="Kataoka I."/>
        </authorList>
    </citation>
    <scope>NUCLEOTIDE SEQUENCE [LARGE SCALE GENOMIC DNA]</scope>
    <source>
        <strain evidence="13">cv. Fuchu</strain>
    </source>
</reference>